<evidence type="ECO:0000313" key="3">
    <source>
        <dbReference type="Proteomes" id="UP000054783"/>
    </source>
</evidence>
<evidence type="ECO:0000313" key="1">
    <source>
        <dbReference type="EMBL" id="KRY04330.1"/>
    </source>
</evidence>
<name>A0A0V0YX18_9BILA</name>
<gene>
    <name evidence="2" type="ORF">T12_1814</name>
    <name evidence="1" type="ORF">T12_5608</name>
</gene>
<dbReference type="EMBL" id="JYDQ01002029">
    <property type="protein sequence ID" value="KRY04332.1"/>
    <property type="molecule type" value="Genomic_DNA"/>
</dbReference>
<keyword evidence="3" id="KW-1185">Reference proteome</keyword>
<comment type="caution">
    <text evidence="1">The sequence shown here is derived from an EMBL/GenBank/DDBJ whole genome shotgun (WGS) entry which is preliminary data.</text>
</comment>
<reference evidence="1 3" key="1">
    <citation type="submission" date="2015-01" db="EMBL/GenBank/DDBJ databases">
        <title>Evolution of Trichinella species and genotypes.</title>
        <authorList>
            <person name="Korhonen P.K."/>
            <person name="Edoardo P."/>
            <person name="Giuseppe L.R."/>
            <person name="Gasser R.B."/>
        </authorList>
    </citation>
    <scope>NUCLEOTIDE SEQUENCE [LARGE SCALE GENOMIC DNA]</scope>
    <source>
        <strain evidence="1">ISS2496</strain>
    </source>
</reference>
<evidence type="ECO:0000313" key="2">
    <source>
        <dbReference type="EMBL" id="KRY04332.1"/>
    </source>
</evidence>
<proteinExistence type="predicted"/>
<organism evidence="1 3">
    <name type="scientific">Trichinella patagoniensis</name>
    <dbReference type="NCBI Taxonomy" id="990121"/>
    <lineage>
        <taxon>Eukaryota</taxon>
        <taxon>Metazoa</taxon>
        <taxon>Ecdysozoa</taxon>
        <taxon>Nematoda</taxon>
        <taxon>Enoplea</taxon>
        <taxon>Dorylaimia</taxon>
        <taxon>Trichinellida</taxon>
        <taxon>Trichinellidae</taxon>
        <taxon>Trichinella</taxon>
    </lineage>
</organism>
<dbReference type="EMBL" id="JYDQ01002030">
    <property type="protein sequence ID" value="KRY04330.1"/>
    <property type="molecule type" value="Genomic_DNA"/>
</dbReference>
<accession>A0A0V0YX18</accession>
<dbReference type="AlphaFoldDB" id="A0A0V0YX18"/>
<sequence length="44" mass="5039">MTKELNYKLRFPRGTALVLHSLHANMSEGTIKAHLHNGDFIMMN</sequence>
<protein>
    <submittedName>
        <fullName evidence="1">Uncharacterized protein</fullName>
    </submittedName>
</protein>
<dbReference type="Proteomes" id="UP000054783">
    <property type="component" value="Unassembled WGS sequence"/>
</dbReference>